<dbReference type="Pfam" id="PF00847">
    <property type="entry name" value="AP2"/>
    <property type="match status" value="1"/>
</dbReference>
<evidence type="ECO:0000313" key="11">
    <source>
        <dbReference type="Proteomes" id="UP001497512"/>
    </source>
</evidence>
<evidence type="ECO:0000313" key="10">
    <source>
        <dbReference type="EMBL" id="CAK9231803.1"/>
    </source>
</evidence>
<feature type="domain" description="AP2/ERF" evidence="9">
    <location>
        <begin position="52"/>
        <end position="109"/>
    </location>
</feature>
<dbReference type="Proteomes" id="UP001497512">
    <property type="component" value="Chromosome 7"/>
</dbReference>
<comment type="similarity">
    <text evidence="7">Belongs to the AP2/ERF transcription factor family. ERF subfamily.</text>
</comment>
<dbReference type="InterPro" id="IPR001471">
    <property type="entry name" value="AP2/ERF_dom"/>
</dbReference>
<keyword evidence="6" id="KW-0539">Nucleus</keyword>
<dbReference type="InterPro" id="IPR051032">
    <property type="entry name" value="AP2/ERF_TF_ERF_subfamily"/>
</dbReference>
<dbReference type="CDD" id="cd00018">
    <property type="entry name" value="AP2"/>
    <property type="match status" value="1"/>
</dbReference>
<organism evidence="10 11">
    <name type="scientific">Sphagnum troendelagicum</name>
    <dbReference type="NCBI Taxonomy" id="128251"/>
    <lineage>
        <taxon>Eukaryota</taxon>
        <taxon>Viridiplantae</taxon>
        <taxon>Streptophyta</taxon>
        <taxon>Embryophyta</taxon>
        <taxon>Bryophyta</taxon>
        <taxon>Sphagnophytina</taxon>
        <taxon>Sphagnopsida</taxon>
        <taxon>Sphagnales</taxon>
        <taxon>Sphagnaceae</taxon>
        <taxon>Sphagnum</taxon>
    </lineage>
</organism>
<feature type="region of interest" description="Disordered" evidence="8">
    <location>
        <begin position="269"/>
        <end position="306"/>
    </location>
</feature>
<name>A0ABP0UXY0_9BRYO</name>
<dbReference type="PRINTS" id="PR00367">
    <property type="entry name" value="ETHRSPELEMNT"/>
</dbReference>
<dbReference type="EMBL" id="OZ019899">
    <property type="protein sequence ID" value="CAK9231803.1"/>
    <property type="molecule type" value="Genomic_DNA"/>
</dbReference>
<evidence type="ECO:0000256" key="3">
    <source>
        <dbReference type="ARBA" id="ARBA00023125"/>
    </source>
</evidence>
<keyword evidence="11" id="KW-1185">Reference proteome</keyword>
<reference evidence="10" key="1">
    <citation type="submission" date="2024-02" db="EMBL/GenBank/DDBJ databases">
        <authorList>
            <consortium name="ELIXIR-Norway"/>
            <consortium name="Elixir Norway"/>
        </authorList>
    </citation>
    <scope>NUCLEOTIDE SEQUENCE</scope>
</reference>
<evidence type="ECO:0000256" key="7">
    <source>
        <dbReference type="ARBA" id="ARBA00024343"/>
    </source>
</evidence>
<evidence type="ECO:0000256" key="8">
    <source>
        <dbReference type="SAM" id="MobiDB-lite"/>
    </source>
</evidence>
<dbReference type="Gene3D" id="3.30.730.10">
    <property type="entry name" value="AP2/ERF domain"/>
    <property type="match status" value="1"/>
</dbReference>
<dbReference type="PANTHER" id="PTHR31985">
    <property type="entry name" value="ETHYLENE-RESPONSIVE TRANSCRIPTION FACTOR ERF042-RELATED"/>
    <property type="match status" value="1"/>
</dbReference>
<dbReference type="PROSITE" id="PS51032">
    <property type="entry name" value="AP2_ERF"/>
    <property type="match status" value="1"/>
</dbReference>
<evidence type="ECO:0000256" key="4">
    <source>
        <dbReference type="ARBA" id="ARBA00023159"/>
    </source>
</evidence>
<dbReference type="PANTHER" id="PTHR31985:SF273">
    <property type="entry name" value="ETHYLENE-RESPONSIVE TRANSCRIPTION FACTOR ERF017"/>
    <property type="match status" value="1"/>
</dbReference>
<keyword evidence="5" id="KW-0804">Transcription</keyword>
<keyword evidence="2" id="KW-0805">Transcription regulation</keyword>
<feature type="compositionally biased region" description="Polar residues" evidence="8">
    <location>
        <begin position="279"/>
        <end position="288"/>
    </location>
</feature>
<sequence length="306" mass="32872">MVEKQRTQAAAASRRRAKLLGPVNKELEGVHKHAGNMIARAAASPKPSSSSPYRGVRMRQWGKWVSEIREPNKRSKIWLGSFPTAEMAARAYDAAVVCLRGPSAPMNFPNSPSLALPKCDSPKDIQAAAAAAAAEPCTPLSMAKPVAVSLGAQLNNIECGSVPIRVSEAESQGSIGPTSPAGEEISMLGKAAATAPVKLENIESYCTGESGPFVQQELATSVKLDDIGYTEESAPPTHLQQEEQNSEVDLSIWDSEMIRELEDMLFEDLPPLPDFEESQVFNPQVSADDSTDPPALWSEPNYASLL</sequence>
<evidence type="ECO:0000259" key="9">
    <source>
        <dbReference type="PROSITE" id="PS51032"/>
    </source>
</evidence>
<gene>
    <name evidence="10" type="ORF">CSSPTR1EN2_LOCUS20940</name>
</gene>
<dbReference type="SUPFAM" id="SSF54171">
    <property type="entry name" value="DNA-binding domain"/>
    <property type="match status" value="1"/>
</dbReference>
<keyword evidence="4" id="KW-0010">Activator</keyword>
<evidence type="ECO:0000256" key="6">
    <source>
        <dbReference type="ARBA" id="ARBA00023242"/>
    </source>
</evidence>
<proteinExistence type="inferred from homology"/>
<evidence type="ECO:0000256" key="2">
    <source>
        <dbReference type="ARBA" id="ARBA00023015"/>
    </source>
</evidence>
<dbReference type="InterPro" id="IPR016177">
    <property type="entry name" value="DNA-bd_dom_sf"/>
</dbReference>
<comment type="subcellular location">
    <subcellularLocation>
        <location evidence="1">Nucleus</location>
    </subcellularLocation>
</comment>
<keyword evidence="3" id="KW-0238">DNA-binding</keyword>
<dbReference type="InterPro" id="IPR036955">
    <property type="entry name" value="AP2/ERF_dom_sf"/>
</dbReference>
<accession>A0ABP0UXY0</accession>
<protein>
    <recommendedName>
        <fullName evidence="9">AP2/ERF domain-containing protein</fullName>
    </recommendedName>
</protein>
<evidence type="ECO:0000256" key="5">
    <source>
        <dbReference type="ARBA" id="ARBA00023163"/>
    </source>
</evidence>
<evidence type="ECO:0000256" key="1">
    <source>
        <dbReference type="ARBA" id="ARBA00004123"/>
    </source>
</evidence>
<dbReference type="SMART" id="SM00380">
    <property type="entry name" value="AP2"/>
    <property type="match status" value="1"/>
</dbReference>